<comment type="caution">
    <text evidence="2">The sequence shown here is derived from an EMBL/GenBank/DDBJ whole genome shotgun (WGS) entry which is preliminary data.</text>
</comment>
<organism evidence="2 3">
    <name type="scientific">Hibiscus syriacus</name>
    <name type="common">Rose of Sharon</name>
    <dbReference type="NCBI Taxonomy" id="106335"/>
    <lineage>
        <taxon>Eukaryota</taxon>
        <taxon>Viridiplantae</taxon>
        <taxon>Streptophyta</taxon>
        <taxon>Embryophyta</taxon>
        <taxon>Tracheophyta</taxon>
        <taxon>Spermatophyta</taxon>
        <taxon>Magnoliopsida</taxon>
        <taxon>eudicotyledons</taxon>
        <taxon>Gunneridae</taxon>
        <taxon>Pentapetalae</taxon>
        <taxon>rosids</taxon>
        <taxon>malvids</taxon>
        <taxon>Malvales</taxon>
        <taxon>Malvaceae</taxon>
        <taxon>Malvoideae</taxon>
        <taxon>Hibiscus</taxon>
    </lineage>
</organism>
<dbReference type="AlphaFoldDB" id="A0A6A3A2J6"/>
<proteinExistence type="predicted"/>
<evidence type="ECO:0000313" key="3">
    <source>
        <dbReference type="Proteomes" id="UP000436088"/>
    </source>
</evidence>
<evidence type="ECO:0000256" key="1">
    <source>
        <dbReference type="SAM" id="MobiDB-lite"/>
    </source>
</evidence>
<dbReference type="PANTHER" id="PTHR33524:SF1">
    <property type="entry name" value="SET DOMAIN-CONTAINING PROTEIN"/>
    <property type="match status" value="1"/>
</dbReference>
<gene>
    <name evidence="2" type="ORF">F3Y22_tig00110597pilonHSYRG00295</name>
</gene>
<protein>
    <submittedName>
        <fullName evidence="2">Cytochrome P450 86B1-like</fullName>
    </submittedName>
</protein>
<dbReference type="Proteomes" id="UP000436088">
    <property type="component" value="Unassembled WGS sequence"/>
</dbReference>
<keyword evidence="3" id="KW-1185">Reference proteome</keyword>
<sequence length="149" mass="16301">MYTSYNSLGKNADEADADQIIDMAIKASFDDQQKQVQENIHNQIKRFCTAMDEILININEPQESQSKATPSRSGLSLAVGKNSPTINHPVIAERLKDSIGYTLDVKPSQIPHSEAGQGLFLNGEANVGAVIAIYPGVIYSPAYYRYIPG</sequence>
<name>A0A6A3A2J6_HIBSY</name>
<reference evidence="2" key="1">
    <citation type="submission" date="2019-09" db="EMBL/GenBank/DDBJ databases">
        <title>Draft genome information of white flower Hibiscus syriacus.</title>
        <authorList>
            <person name="Kim Y.-M."/>
        </authorList>
    </citation>
    <scope>NUCLEOTIDE SEQUENCE [LARGE SCALE GENOMIC DNA]</scope>
    <source>
        <strain evidence="2">YM2019G1</strain>
    </source>
</reference>
<dbReference type="EMBL" id="VEPZ02001044">
    <property type="protein sequence ID" value="KAE8698491.1"/>
    <property type="molecule type" value="Genomic_DNA"/>
</dbReference>
<feature type="compositionally biased region" description="Polar residues" evidence="1">
    <location>
        <begin position="61"/>
        <end position="74"/>
    </location>
</feature>
<dbReference type="PANTHER" id="PTHR33524">
    <property type="entry name" value="C5ORF35"/>
    <property type="match status" value="1"/>
</dbReference>
<evidence type="ECO:0000313" key="2">
    <source>
        <dbReference type="EMBL" id="KAE8698491.1"/>
    </source>
</evidence>
<feature type="region of interest" description="Disordered" evidence="1">
    <location>
        <begin position="61"/>
        <end position="80"/>
    </location>
</feature>
<accession>A0A6A3A2J6</accession>
<dbReference type="InterPro" id="IPR040415">
    <property type="entry name" value="SETD9"/>
</dbReference>